<evidence type="ECO:0000313" key="3">
    <source>
        <dbReference type="Proteomes" id="UP000664859"/>
    </source>
</evidence>
<dbReference type="EMBL" id="JAFCMP010000046">
    <property type="protein sequence ID" value="KAG5189678.1"/>
    <property type="molecule type" value="Genomic_DNA"/>
</dbReference>
<gene>
    <name evidence="2" type="ORF">JKP88DRAFT_243190</name>
</gene>
<proteinExistence type="predicted"/>
<feature type="coiled-coil region" evidence="1">
    <location>
        <begin position="239"/>
        <end position="273"/>
    </location>
</feature>
<dbReference type="Proteomes" id="UP000664859">
    <property type="component" value="Unassembled WGS sequence"/>
</dbReference>
<name>A0A835ZIP9_9STRA</name>
<evidence type="ECO:0000256" key="1">
    <source>
        <dbReference type="SAM" id="Coils"/>
    </source>
</evidence>
<accession>A0A835ZIP9</accession>
<comment type="caution">
    <text evidence="2">The sequence shown here is derived from an EMBL/GenBank/DDBJ whole genome shotgun (WGS) entry which is preliminary data.</text>
</comment>
<reference evidence="2" key="1">
    <citation type="submission" date="2021-02" db="EMBL/GenBank/DDBJ databases">
        <title>First Annotated Genome of the Yellow-green Alga Tribonema minus.</title>
        <authorList>
            <person name="Mahan K.M."/>
        </authorList>
    </citation>
    <scope>NUCLEOTIDE SEQUENCE</scope>
    <source>
        <strain evidence="2">UTEX B ZZ1240</strain>
    </source>
</reference>
<keyword evidence="3" id="KW-1185">Reference proteome</keyword>
<organism evidence="2 3">
    <name type="scientific">Tribonema minus</name>
    <dbReference type="NCBI Taxonomy" id="303371"/>
    <lineage>
        <taxon>Eukaryota</taxon>
        <taxon>Sar</taxon>
        <taxon>Stramenopiles</taxon>
        <taxon>Ochrophyta</taxon>
        <taxon>PX clade</taxon>
        <taxon>Xanthophyceae</taxon>
        <taxon>Tribonematales</taxon>
        <taxon>Tribonemataceae</taxon>
        <taxon>Tribonema</taxon>
    </lineage>
</organism>
<dbReference type="AlphaFoldDB" id="A0A835ZIP9"/>
<sequence>MPSLLAYVQQQLQRLLAYAHSPEGKQRRRQVLDTVIRQLVQEATHPRPPPPLPLQRHAVNHCHILLDAAAGDICSLPSVQQSPLLPEDIDDYTDLLQQLKRAAGKDFPLDGRVEKHKSGSCTDSIVYLAKLRSHPKNAMGSFPAPDSAALLNDLLVWLQRAYNGPAILLDASADVRVAASLLCSGSDIRPPSFHHSAYGLGVRGHYGSSLVGRPANMLSLLRDAHKDHERLDAKHATVYKLLQRMAQSVIDQAQRLKDNDTQLSGQLKRLEAKRSQHAASLPDTIFTGTCDKPARFGATAALWLVSLQSLRTHASLTPVPVRIIIVRVVVNGQEHQQFHS</sequence>
<evidence type="ECO:0000313" key="2">
    <source>
        <dbReference type="EMBL" id="KAG5189678.1"/>
    </source>
</evidence>
<keyword evidence="1" id="KW-0175">Coiled coil</keyword>
<protein>
    <submittedName>
        <fullName evidence="2">Uncharacterized protein</fullName>
    </submittedName>
</protein>